<accession>A0AA86R9S6</accession>
<evidence type="ECO:0000313" key="1">
    <source>
        <dbReference type="EMBL" id="CAI9968838.1"/>
    </source>
</evidence>
<keyword evidence="3" id="KW-1185">Reference proteome</keyword>
<sequence>MKATYRSQLQKQLLEADLLKLVQVSNSPQKLKQPQCDPYEFNYVQKPCVSPHFRPVDSSPKCQSQKCKRVSLTMSIKINSPPQSSLVDSLQKIDVCKSQRGKRVPHSFSSNSANINVCQSQKQLEREANSLSPSHSSYIPQISDFAIKEQKYTNIPKDNNKIPFHAQIQEELIQSWNPCDARRLQLIQNQNSIKVKQKKLEKKKINNVENVQHRNVGIEAEVIGAEFVNKWEIINGKKLGL</sequence>
<evidence type="ECO:0000313" key="2">
    <source>
        <dbReference type="EMBL" id="CAL6053074.1"/>
    </source>
</evidence>
<dbReference type="AlphaFoldDB" id="A0AA86R9S6"/>
<dbReference type="EMBL" id="CAXDID020000195">
    <property type="protein sequence ID" value="CAL6053074.1"/>
    <property type="molecule type" value="Genomic_DNA"/>
</dbReference>
<comment type="caution">
    <text evidence="1">The sequence shown here is derived from an EMBL/GenBank/DDBJ whole genome shotgun (WGS) entry which is preliminary data.</text>
</comment>
<proteinExistence type="predicted"/>
<protein>
    <submittedName>
        <fullName evidence="2">Hypothetical_protein</fullName>
    </submittedName>
</protein>
<name>A0AA86R9S6_9EUKA</name>
<dbReference type="Proteomes" id="UP001642409">
    <property type="component" value="Unassembled WGS sequence"/>
</dbReference>
<evidence type="ECO:0000313" key="3">
    <source>
        <dbReference type="Proteomes" id="UP001642409"/>
    </source>
</evidence>
<dbReference type="EMBL" id="CATOUU010001050">
    <property type="protein sequence ID" value="CAI9968838.1"/>
    <property type="molecule type" value="Genomic_DNA"/>
</dbReference>
<reference evidence="1" key="1">
    <citation type="submission" date="2023-06" db="EMBL/GenBank/DDBJ databases">
        <authorList>
            <person name="Kurt Z."/>
        </authorList>
    </citation>
    <scope>NUCLEOTIDE SEQUENCE</scope>
</reference>
<organism evidence="1">
    <name type="scientific">Hexamita inflata</name>
    <dbReference type="NCBI Taxonomy" id="28002"/>
    <lineage>
        <taxon>Eukaryota</taxon>
        <taxon>Metamonada</taxon>
        <taxon>Diplomonadida</taxon>
        <taxon>Hexamitidae</taxon>
        <taxon>Hexamitinae</taxon>
        <taxon>Hexamita</taxon>
    </lineage>
</organism>
<gene>
    <name evidence="2" type="ORF">HINF_LOCUS45158</name>
    <name evidence="1" type="ORF">HINF_LOCUS56483</name>
</gene>
<reference evidence="2 3" key="2">
    <citation type="submission" date="2024-07" db="EMBL/GenBank/DDBJ databases">
        <authorList>
            <person name="Akdeniz Z."/>
        </authorList>
    </citation>
    <scope>NUCLEOTIDE SEQUENCE [LARGE SCALE GENOMIC DNA]</scope>
</reference>